<comment type="caution">
    <text evidence="8">The sequence shown here is derived from an EMBL/GenBank/DDBJ whole genome shotgun (WGS) entry which is preliminary data.</text>
</comment>
<evidence type="ECO:0000313" key="8">
    <source>
        <dbReference type="EMBL" id="KAJ7090726.1"/>
    </source>
</evidence>
<evidence type="ECO:0000256" key="1">
    <source>
        <dbReference type="ARBA" id="ARBA00004123"/>
    </source>
</evidence>
<organism evidence="8 9">
    <name type="scientific">Mycena belliarum</name>
    <dbReference type="NCBI Taxonomy" id="1033014"/>
    <lineage>
        <taxon>Eukaryota</taxon>
        <taxon>Fungi</taxon>
        <taxon>Dikarya</taxon>
        <taxon>Basidiomycota</taxon>
        <taxon>Agaricomycotina</taxon>
        <taxon>Agaricomycetes</taxon>
        <taxon>Agaricomycetidae</taxon>
        <taxon>Agaricales</taxon>
        <taxon>Marasmiineae</taxon>
        <taxon>Mycenaceae</taxon>
        <taxon>Mycena</taxon>
    </lineage>
</organism>
<dbReference type="PANTHER" id="PTHR47338:SF5">
    <property type="entry name" value="ZN(II)2CYS6 TRANSCRIPTION FACTOR (EUROFUNG)"/>
    <property type="match status" value="1"/>
</dbReference>
<keyword evidence="4" id="KW-0804">Transcription</keyword>
<dbReference type="InterPro" id="IPR036864">
    <property type="entry name" value="Zn2-C6_fun-type_DNA-bd_sf"/>
</dbReference>
<feature type="region of interest" description="Disordered" evidence="6">
    <location>
        <begin position="61"/>
        <end position="163"/>
    </location>
</feature>
<dbReference type="EMBL" id="JARJCN010000021">
    <property type="protein sequence ID" value="KAJ7090726.1"/>
    <property type="molecule type" value="Genomic_DNA"/>
</dbReference>
<reference evidence="8" key="1">
    <citation type="submission" date="2023-03" db="EMBL/GenBank/DDBJ databases">
        <title>Massive genome expansion in bonnet fungi (Mycena s.s.) driven by repeated elements and novel gene families across ecological guilds.</title>
        <authorList>
            <consortium name="Lawrence Berkeley National Laboratory"/>
            <person name="Harder C.B."/>
            <person name="Miyauchi S."/>
            <person name="Viragh M."/>
            <person name="Kuo A."/>
            <person name="Thoen E."/>
            <person name="Andreopoulos B."/>
            <person name="Lu D."/>
            <person name="Skrede I."/>
            <person name="Drula E."/>
            <person name="Henrissat B."/>
            <person name="Morin E."/>
            <person name="Kohler A."/>
            <person name="Barry K."/>
            <person name="LaButti K."/>
            <person name="Morin E."/>
            <person name="Salamov A."/>
            <person name="Lipzen A."/>
            <person name="Mereny Z."/>
            <person name="Hegedus B."/>
            <person name="Baldrian P."/>
            <person name="Stursova M."/>
            <person name="Weitz H."/>
            <person name="Taylor A."/>
            <person name="Grigoriev I.V."/>
            <person name="Nagy L.G."/>
            <person name="Martin F."/>
            <person name="Kauserud H."/>
        </authorList>
    </citation>
    <scope>NUCLEOTIDE SEQUENCE</scope>
    <source>
        <strain evidence="8">CBHHK173m</strain>
    </source>
</reference>
<accession>A0AAD6UAE1</accession>
<keyword evidence="3" id="KW-0805">Transcription regulation</keyword>
<dbReference type="Proteomes" id="UP001222325">
    <property type="component" value="Unassembled WGS sequence"/>
</dbReference>
<dbReference type="SMART" id="SM00066">
    <property type="entry name" value="GAL4"/>
    <property type="match status" value="1"/>
</dbReference>
<dbReference type="InterPro" id="IPR050815">
    <property type="entry name" value="TF_fung"/>
</dbReference>
<evidence type="ECO:0000259" key="7">
    <source>
        <dbReference type="PROSITE" id="PS50048"/>
    </source>
</evidence>
<sequence length="664" mass="73681">MSSTQASPPSPSPASRRGSSKEISAVVIACRPCRGRKIRCDSNRPACNNCVRRKNECIYDTAPRRRGPDKRPGTRQRSCKKRPSDGPSPPQKRKRKPSPATPGAEAGALADTASLSAEPSSPMSGKKPLSHPHKRSSDVSASTPIIQPRPIQPHPRPSTSSTPLRITTDLLNDIVADLTYLHVPSAIPLFVSLLTRPRFSDTGHWLCFINLSFLLDMLWDAEERLKIQPAFILAGLAMAELMRSSDLERGASGRTRAAWYRDNAQETLKRAITRGEWIDASLAEAALILVLYESSAHPQYHPDRIANALRLLDQVLQRISVSKLDAADRDAARFAQGAVPVVPVPYRPSQAYERHCTCIPPGSPPPDPSNSWTSPLRWDPGWTAHEVRSEECRRLAWSALSLSTSFLIQCVAFDRAMPVLELSNPANYAILFPGEASDRVSPAYCSPSSPSPKESVWALYCRSLLLWNFCNKLVLRTSGVEPTSPLDDLADALQESWHEAQTIQDALEMHICNYETGVTYLCQEYIYKCAPPLPPVCSRLIHGWVQHTDDLDYQTRVIKRVKLATYHLRGPQGYQLTRRPFQVTWFLNQFSVCMQIWTHDTGLADAAELAKDLFAIVDVLNALWPCTSNQTQTDDLRKQLVQACAVVGAEPPLPAGFLSPLHQA</sequence>
<keyword evidence="9" id="KW-1185">Reference proteome</keyword>
<proteinExistence type="predicted"/>
<feature type="compositionally biased region" description="Polar residues" evidence="6">
    <location>
        <begin position="113"/>
        <end position="123"/>
    </location>
</feature>
<evidence type="ECO:0000256" key="4">
    <source>
        <dbReference type="ARBA" id="ARBA00023163"/>
    </source>
</evidence>
<dbReference type="PROSITE" id="PS50048">
    <property type="entry name" value="ZN2_CY6_FUNGAL_2"/>
    <property type="match status" value="1"/>
</dbReference>
<dbReference type="Gene3D" id="4.10.240.10">
    <property type="entry name" value="Zn(2)-C6 fungal-type DNA-binding domain"/>
    <property type="match status" value="1"/>
</dbReference>
<feature type="region of interest" description="Disordered" evidence="6">
    <location>
        <begin position="1"/>
        <end position="24"/>
    </location>
</feature>
<name>A0AAD6UAE1_9AGAR</name>
<keyword evidence="2" id="KW-0479">Metal-binding</keyword>
<dbReference type="PROSITE" id="PS00463">
    <property type="entry name" value="ZN2_CY6_FUNGAL_1"/>
    <property type="match status" value="1"/>
</dbReference>
<feature type="compositionally biased region" description="Basic residues" evidence="6">
    <location>
        <begin position="64"/>
        <end position="81"/>
    </location>
</feature>
<evidence type="ECO:0000313" key="9">
    <source>
        <dbReference type="Proteomes" id="UP001222325"/>
    </source>
</evidence>
<protein>
    <recommendedName>
        <fullName evidence="7">Zn(2)-C6 fungal-type domain-containing protein</fullName>
    </recommendedName>
</protein>
<dbReference type="GO" id="GO:0008270">
    <property type="term" value="F:zinc ion binding"/>
    <property type="evidence" value="ECO:0007669"/>
    <property type="project" value="InterPro"/>
</dbReference>
<dbReference type="GO" id="GO:0000981">
    <property type="term" value="F:DNA-binding transcription factor activity, RNA polymerase II-specific"/>
    <property type="evidence" value="ECO:0007669"/>
    <property type="project" value="InterPro"/>
</dbReference>
<dbReference type="Pfam" id="PF00172">
    <property type="entry name" value="Zn_clus"/>
    <property type="match status" value="1"/>
</dbReference>
<evidence type="ECO:0000256" key="5">
    <source>
        <dbReference type="ARBA" id="ARBA00023242"/>
    </source>
</evidence>
<dbReference type="InterPro" id="IPR001138">
    <property type="entry name" value="Zn2Cys6_DnaBD"/>
</dbReference>
<comment type="subcellular location">
    <subcellularLocation>
        <location evidence="1">Nucleus</location>
    </subcellularLocation>
</comment>
<dbReference type="CDD" id="cd00067">
    <property type="entry name" value="GAL4"/>
    <property type="match status" value="1"/>
</dbReference>
<keyword evidence="5" id="KW-0539">Nucleus</keyword>
<dbReference type="PANTHER" id="PTHR47338">
    <property type="entry name" value="ZN(II)2CYS6 TRANSCRIPTION FACTOR (EUROFUNG)-RELATED"/>
    <property type="match status" value="1"/>
</dbReference>
<dbReference type="AlphaFoldDB" id="A0AAD6UAE1"/>
<evidence type="ECO:0000256" key="3">
    <source>
        <dbReference type="ARBA" id="ARBA00023015"/>
    </source>
</evidence>
<evidence type="ECO:0000256" key="2">
    <source>
        <dbReference type="ARBA" id="ARBA00022723"/>
    </source>
</evidence>
<feature type="domain" description="Zn(2)-C6 fungal-type" evidence="7">
    <location>
        <begin position="29"/>
        <end position="59"/>
    </location>
</feature>
<dbReference type="SUPFAM" id="SSF57701">
    <property type="entry name" value="Zn2/Cys6 DNA-binding domain"/>
    <property type="match status" value="1"/>
</dbReference>
<dbReference type="GO" id="GO:0005634">
    <property type="term" value="C:nucleus"/>
    <property type="evidence" value="ECO:0007669"/>
    <property type="project" value="UniProtKB-SubCell"/>
</dbReference>
<gene>
    <name evidence="8" type="ORF">B0H15DRAFT_778610</name>
</gene>
<feature type="compositionally biased region" description="Low complexity" evidence="6">
    <location>
        <begin position="1"/>
        <end position="17"/>
    </location>
</feature>
<evidence type="ECO:0000256" key="6">
    <source>
        <dbReference type="SAM" id="MobiDB-lite"/>
    </source>
</evidence>